<evidence type="ECO:0000259" key="1">
    <source>
        <dbReference type="Pfam" id="PF04273"/>
    </source>
</evidence>
<feature type="domain" description="Beta-lactamase hydrolase-like protein phosphatase-like" evidence="1">
    <location>
        <begin position="2"/>
        <end position="110"/>
    </location>
</feature>
<protein>
    <submittedName>
        <fullName evidence="2">TIGR01244 family protein</fullName>
    </submittedName>
</protein>
<dbReference type="Pfam" id="PF04273">
    <property type="entry name" value="BLH_phosphatase"/>
    <property type="match status" value="1"/>
</dbReference>
<accession>A0A1M5TX10</accession>
<gene>
    <name evidence="2" type="ORF">SAMN04488044_2726</name>
</gene>
<dbReference type="Proteomes" id="UP000184211">
    <property type="component" value="Unassembled WGS sequence"/>
</dbReference>
<organism evidence="2 3">
    <name type="scientific">Cognatishimia maritima</name>
    <dbReference type="NCBI Taxonomy" id="870908"/>
    <lineage>
        <taxon>Bacteria</taxon>
        <taxon>Pseudomonadati</taxon>
        <taxon>Pseudomonadota</taxon>
        <taxon>Alphaproteobacteria</taxon>
        <taxon>Rhodobacterales</taxon>
        <taxon>Paracoccaceae</taxon>
        <taxon>Cognatishimia</taxon>
    </lineage>
</organism>
<dbReference type="RefSeq" id="WP_072793580.1">
    <property type="nucleotide sequence ID" value="NZ_FQWM01000006.1"/>
</dbReference>
<proteinExistence type="predicted"/>
<dbReference type="STRING" id="870908.SAMN04488044_2726"/>
<dbReference type="InterPro" id="IPR029021">
    <property type="entry name" value="Prot-tyrosine_phosphatase-like"/>
</dbReference>
<dbReference type="OrthoDB" id="9805710at2"/>
<dbReference type="InterPro" id="IPR005939">
    <property type="entry name" value="BLH_phosphatase-like"/>
</dbReference>
<dbReference type="EMBL" id="FQWM01000006">
    <property type="protein sequence ID" value="SHH55327.1"/>
    <property type="molecule type" value="Genomic_DNA"/>
</dbReference>
<dbReference type="AlphaFoldDB" id="A0A1M5TX10"/>
<dbReference type="SUPFAM" id="SSF52799">
    <property type="entry name" value="(Phosphotyrosine protein) phosphatases II"/>
    <property type="match status" value="1"/>
</dbReference>
<reference evidence="3" key="1">
    <citation type="submission" date="2016-11" db="EMBL/GenBank/DDBJ databases">
        <authorList>
            <person name="Varghese N."/>
            <person name="Submissions S."/>
        </authorList>
    </citation>
    <scope>NUCLEOTIDE SEQUENCE [LARGE SCALE GENOMIC DNA]</scope>
    <source>
        <strain evidence="3">DSM 28223</strain>
    </source>
</reference>
<name>A0A1M5TX10_9RHOB</name>
<keyword evidence="3" id="KW-1185">Reference proteome</keyword>
<dbReference type="GO" id="GO:0016787">
    <property type="term" value="F:hydrolase activity"/>
    <property type="evidence" value="ECO:0007669"/>
    <property type="project" value="InterPro"/>
</dbReference>
<dbReference type="Gene3D" id="3.90.190.10">
    <property type="entry name" value="Protein tyrosine phosphatase superfamily"/>
    <property type="match status" value="1"/>
</dbReference>
<evidence type="ECO:0000313" key="2">
    <source>
        <dbReference type="EMBL" id="SHH55327.1"/>
    </source>
</evidence>
<dbReference type="NCBIfam" id="TIGR01244">
    <property type="entry name" value="TIGR01244 family sulfur transferase"/>
    <property type="match status" value="1"/>
</dbReference>
<sequence>MDIREITPRYSVSPQISVEDIPAIVAAGFTCVICNRPDVEIPPSHHAEVIGIAVKDAGLDFVINPLTHDAMTQDRMSLQRETLESSAGKVLAYCASGTRSTVAWMLGHAADISADDLLDAAARGGYQLDALRPQLEMLAKR</sequence>
<evidence type="ECO:0000313" key="3">
    <source>
        <dbReference type="Proteomes" id="UP000184211"/>
    </source>
</evidence>